<dbReference type="PRINTS" id="PR00385">
    <property type="entry name" value="P450"/>
</dbReference>
<keyword evidence="3" id="KW-0408">Iron</keyword>
<dbReference type="PANTHER" id="PTHR24305:SF223">
    <property type="entry name" value="CYTOCHROME P450-DIT2"/>
    <property type="match status" value="1"/>
</dbReference>
<dbReference type="GO" id="GO:0004497">
    <property type="term" value="F:monooxygenase activity"/>
    <property type="evidence" value="ECO:0007669"/>
    <property type="project" value="InterPro"/>
</dbReference>
<keyword evidence="2" id="KW-0479">Metal-binding</keyword>
<dbReference type="CDD" id="cd11070">
    <property type="entry name" value="CYP56-like"/>
    <property type="match status" value="1"/>
</dbReference>
<evidence type="ECO:0000313" key="6">
    <source>
        <dbReference type="Proteomes" id="UP000240493"/>
    </source>
</evidence>
<gene>
    <name evidence="5" type="ORF">M441DRAFT_40789</name>
</gene>
<proteinExistence type="predicted"/>
<feature type="signal peptide" evidence="4">
    <location>
        <begin position="1"/>
        <end position="18"/>
    </location>
</feature>
<evidence type="ECO:0008006" key="7">
    <source>
        <dbReference type="Google" id="ProtNLM"/>
    </source>
</evidence>
<dbReference type="OrthoDB" id="1470350at2759"/>
<reference evidence="5 6" key="1">
    <citation type="submission" date="2016-07" db="EMBL/GenBank/DDBJ databases">
        <title>Multiple horizontal gene transfer events from other fungi enriched the ability of initially mycotrophic Trichoderma (Ascomycota) to feed on dead plant biomass.</title>
        <authorList>
            <consortium name="DOE Joint Genome Institute"/>
            <person name="Aerts A."/>
            <person name="Atanasova L."/>
            <person name="Chenthamara K."/>
            <person name="Zhang J."/>
            <person name="Grujic M."/>
            <person name="Henrissat B."/>
            <person name="Kuo A."/>
            <person name="Salamov A."/>
            <person name="Lipzen A."/>
            <person name="Labutti K."/>
            <person name="Barry K."/>
            <person name="Miao Y."/>
            <person name="Rahimi M.J."/>
            <person name="Shen Q."/>
            <person name="Grigoriev I.V."/>
            <person name="Kubicek C.P."/>
            <person name="Druzhinina I.S."/>
        </authorList>
    </citation>
    <scope>NUCLEOTIDE SEQUENCE [LARGE SCALE GENOMIC DNA]</scope>
    <source>
        <strain evidence="5 6">CBS 433.97</strain>
    </source>
</reference>
<dbReference type="Proteomes" id="UP000240493">
    <property type="component" value="Unassembled WGS sequence"/>
</dbReference>
<evidence type="ECO:0000256" key="3">
    <source>
        <dbReference type="ARBA" id="ARBA00023004"/>
    </source>
</evidence>
<dbReference type="AlphaFoldDB" id="A0A2T3YUH4"/>
<dbReference type="GO" id="GO:0016705">
    <property type="term" value="F:oxidoreductase activity, acting on paired donors, with incorporation or reduction of molecular oxygen"/>
    <property type="evidence" value="ECO:0007669"/>
    <property type="project" value="InterPro"/>
</dbReference>
<keyword evidence="4" id="KW-0732">Signal</keyword>
<dbReference type="GO" id="GO:0005506">
    <property type="term" value="F:iron ion binding"/>
    <property type="evidence" value="ECO:0007669"/>
    <property type="project" value="InterPro"/>
</dbReference>
<name>A0A2T3YUH4_TRIA4</name>
<dbReference type="SUPFAM" id="SSF48264">
    <property type="entry name" value="Cytochrome P450"/>
    <property type="match status" value="1"/>
</dbReference>
<protein>
    <recommendedName>
        <fullName evidence="7">Cytochrome P450</fullName>
    </recommendedName>
</protein>
<dbReference type="InterPro" id="IPR001128">
    <property type="entry name" value="Cyt_P450"/>
</dbReference>
<dbReference type="STRING" id="1042311.A0A2T3YUH4"/>
<accession>A0A2T3YUH4</accession>
<dbReference type="Pfam" id="PF00067">
    <property type="entry name" value="p450"/>
    <property type="match status" value="1"/>
</dbReference>
<dbReference type="InterPro" id="IPR050121">
    <property type="entry name" value="Cytochrome_P450_monoxygenase"/>
</dbReference>
<evidence type="ECO:0000256" key="4">
    <source>
        <dbReference type="SAM" id="SignalP"/>
    </source>
</evidence>
<dbReference type="EMBL" id="KZ679271">
    <property type="protein sequence ID" value="PTB36164.1"/>
    <property type="molecule type" value="Genomic_DNA"/>
</dbReference>
<evidence type="ECO:0000313" key="5">
    <source>
        <dbReference type="EMBL" id="PTB36164.1"/>
    </source>
</evidence>
<dbReference type="Gene3D" id="1.10.630.10">
    <property type="entry name" value="Cytochrome P450"/>
    <property type="match status" value="1"/>
</dbReference>
<keyword evidence="6" id="KW-1185">Reference proteome</keyword>
<evidence type="ECO:0000256" key="2">
    <source>
        <dbReference type="ARBA" id="ARBA00022723"/>
    </source>
</evidence>
<dbReference type="PANTHER" id="PTHR24305">
    <property type="entry name" value="CYTOCHROME P450"/>
    <property type="match status" value="1"/>
</dbReference>
<organism evidence="5 6">
    <name type="scientific">Trichoderma asperellum (strain ATCC 204424 / CBS 433.97 / NBRC 101777)</name>
    <dbReference type="NCBI Taxonomy" id="1042311"/>
    <lineage>
        <taxon>Eukaryota</taxon>
        <taxon>Fungi</taxon>
        <taxon>Dikarya</taxon>
        <taxon>Ascomycota</taxon>
        <taxon>Pezizomycotina</taxon>
        <taxon>Sordariomycetes</taxon>
        <taxon>Hypocreomycetidae</taxon>
        <taxon>Hypocreales</taxon>
        <taxon>Hypocreaceae</taxon>
        <taxon>Trichoderma</taxon>
    </lineage>
</organism>
<keyword evidence="1" id="KW-0349">Heme</keyword>
<sequence>MFILILLILVIIIPLATIGYRPRRGCRGAPTVPFYISFYEAWQGTGQVTFYNNHLRRHLEIHGLVNLWNTGRWSVLVTKPEYVAHVFRNERVIAKGGLYRQMPSTTPSHLFGVNIIDSTGELWKHFTRIMKPGIQQKHNPAALYTTANKLLALIDKLQQQASTGRGIIINDIMERWSMDVYGQYFLDADLCCLDGKARAQQAFQNVVRTFPHRLLLQFPLLEYISMFLLPSRRHAWSMADELAEAVLEATAAHPLREKGLTEIESSRSEKLVYRLQRARDSGQLTDFHYRSNMKLMFMAGHENSKALLVSSLLEIAQRTNVQERLYQEIVASDAEDSELKDLPYLTAVIYEALRLYPTLIQFTDREALEPVCLGDGITIPQGTLVGWNAYGIHTDPNSWGNDALEFKPERWGSDVQTINRLVRTYQNRGMFIGFGAWSRACIGADFALLQMRVTISEILRRFSIQKDPSYQLVLNDVAALEPEECQLIFTHRRKEKCESQIIGLK</sequence>
<dbReference type="GO" id="GO:0020037">
    <property type="term" value="F:heme binding"/>
    <property type="evidence" value="ECO:0007669"/>
    <property type="project" value="InterPro"/>
</dbReference>
<evidence type="ECO:0000256" key="1">
    <source>
        <dbReference type="ARBA" id="ARBA00022617"/>
    </source>
</evidence>
<dbReference type="InterPro" id="IPR036396">
    <property type="entry name" value="Cyt_P450_sf"/>
</dbReference>
<feature type="chain" id="PRO_5015518451" description="Cytochrome P450" evidence="4">
    <location>
        <begin position="19"/>
        <end position="505"/>
    </location>
</feature>